<keyword evidence="3" id="KW-0808">Transferase</keyword>
<dbReference type="Proteomes" id="UP000008305">
    <property type="component" value="Chromosome"/>
</dbReference>
<dbReference type="KEGG" id="cpm:G5S_0272"/>
<keyword evidence="12" id="KW-1185">Reference proteome</keyword>
<dbReference type="Gene3D" id="1.10.10.60">
    <property type="entry name" value="Homeodomain-like"/>
    <property type="match status" value="1"/>
</dbReference>
<dbReference type="PANTHER" id="PTHR32248">
    <property type="entry name" value="RNA POLYMERASE SIGMA-54 FACTOR"/>
    <property type="match status" value="1"/>
</dbReference>
<dbReference type="Pfam" id="PF04552">
    <property type="entry name" value="Sigma54_DBD"/>
    <property type="match status" value="1"/>
</dbReference>
<dbReference type="AlphaFoldDB" id="A0AA34RCN1"/>
<proteinExistence type="inferred from homology"/>
<evidence type="ECO:0000256" key="6">
    <source>
        <dbReference type="ARBA" id="ARBA00023082"/>
    </source>
</evidence>
<feature type="domain" description="RNA polymerase sigma factor 54 DNA-binding" evidence="9">
    <location>
        <begin position="267"/>
        <end position="420"/>
    </location>
</feature>
<reference evidence="11 12" key="1">
    <citation type="journal article" date="2011" name="J. Bacteriol.">
        <title>Genome sequence of the obligate intracellular animal pathogen Chlamydia pecorum E58.</title>
        <authorList>
            <person name="Mojica S."/>
            <person name="Huot Creasy H."/>
            <person name="Daugherty S."/>
            <person name="Read T.D."/>
            <person name="Kim T."/>
            <person name="Kaltenboeck B."/>
            <person name="Bavoil P."/>
            <person name="Myers G.S."/>
        </authorList>
    </citation>
    <scope>NUCLEOTIDE SEQUENCE [LARGE SCALE GENOMIC DNA]</scope>
    <source>
        <strain evidence="11 12">E58</strain>
    </source>
</reference>
<dbReference type="InterPro" id="IPR000394">
    <property type="entry name" value="RNA_pol_sigma_54"/>
</dbReference>
<accession>A0AA34RCN1</accession>
<dbReference type="RefSeq" id="WP_013712360.1">
    <property type="nucleotide sequence ID" value="NC_015408.1"/>
</dbReference>
<dbReference type="GO" id="GO:0000428">
    <property type="term" value="C:DNA-directed RNA polymerase complex"/>
    <property type="evidence" value="ECO:0007669"/>
    <property type="project" value="UniProtKB-KW"/>
</dbReference>
<evidence type="ECO:0000313" key="11">
    <source>
        <dbReference type="EMBL" id="AEB41282.1"/>
    </source>
</evidence>
<keyword evidence="6" id="KW-0731">Sigma factor</keyword>
<dbReference type="PRINTS" id="PR00045">
    <property type="entry name" value="SIGMA54FCT"/>
</dbReference>
<evidence type="ECO:0000256" key="3">
    <source>
        <dbReference type="ARBA" id="ARBA00022679"/>
    </source>
</evidence>
<organism evidence="11 12">
    <name type="scientific">Chlamydia pecorum (strain ATCC VR-628 / DSM 29919 / E58)</name>
    <name type="common">Chlamydophila pecorum</name>
    <dbReference type="NCBI Taxonomy" id="331635"/>
    <lineage>
        <taxon>Bacteria</taxon>
        <taxon>Pseudomonadati</taxon>
        <taxon>Chlamydiota</taxon>
        <taxon>Chlamydiia</taxon>
        <taxon>Chlamydiales</taxon>
        <taxon>Chlamydiaceae</taxon>
        <taxon>Chlamydia/Chlamydophila group</taxon>
        <taxon>Chlamydia</taxon>
    </lineage>
</organism>
<dbReference type="GO" id="GO:0006352">
    <property type="term" value="P:DNA-templated transcription initiation"/>
    <property type="evidence" value="ECO:0007669"/>
    <property type="project" value="InterPro"/>
</dbReference>
<protein>
    <submittedName>
        <fullName evidence="11">RNA polymerase sigma-54</fullName>
    </submittedName>
</protein>
<dbReference type="InterPro" id="IPR038709">
    <property type="entry name" value="RpoN_core-bd_sf"/>
</dbReference>
<dbReference type="GO" id="GO:0016987">
    <property type="term" value="F:sigma factor activity"/>
    <property type="evidence" value="ECO:0007669"/>
    <property type="project" value="UniProtKB-KW"/>
</dbReference>
<gene>
    <name evidence="11" type="ordered locus">G5S_0272</name>
</gene>
<sequence length="424" mass="48602">MFQQRQQISVRPLPLLRMQQGLHMLQAPIAELSSYVIQELIDNPFFDLSSLEEEERSQYSSSFADLESSPSQPESLISHILSQIHQAFHTQEDIRIAYHIAGNLSDEGLFLEPVDLLAEQLHVSENRIYTVWGNMQKFHPPGICSPSLRSYWLMRLQDTPHQKAYQIISQCYSALTECNFPVIMKRFGITFKELREILKQALGSIPWCPAAGYHASSHLPSPPPPDIYVTYSQGWEIRVNSRGLPAIKLNTQAIQLYDDLPKEDKKLLTQQILSAKWLIKNLMKREHTLFSLVQKLLPYQEEFLLGRVSSPRPLTIKKIAEELECHETTIFRAVQNKSLASPIGILPLKLLFPRAVVTEESPLSKETILHWIRQWIATETSPLSDQSLSEKIAEKGIPCARRTVAKYRSQLKIPPAHKRKILQM</sequence>
<keyword evidence="2" id="KW-0240">DNA-directed RNA polymerase</keyword>
<feature type="domain" description="RNA polymerase sigma factor 54 core-binding" evidence="10">
    <location>
        <begin position="66"/>
        <end position="251"/>
    </location>
</feature>
<dbReference type="GO" id="GO:0003677">
    <property type="term" value="F:DNA binding"/>
    <property type="evidence" value="ECO:0007669"/>
    <property type="project" value="UniProtKB-KW"/>
</dbReference>
<evidence type="ECO:0000259" key="10">
    <source>
        <dbReference type="Pfam" id="PF04963"/>
    </source>
</evidence>
<dbReference type="Gene3D" id="1.10.10.1330">
    <property type="entry name" value="RNA polymerase sigma-54 factor, core-binding domain"/>
    <property type="match status" value="1"/>
</dbReference>
<comment type="similarity">
    <text evidence="1">Belongs to the sigma-54 factor family.</text>
</comment>
<evidence type="ECO:0000256" key="2">
    <source>
        <dbReference type="ARBA" id="ARBA00022478"/>
    </source>
</evidence>
<dbReference type="EMBL" id="CP002608">
    <property type="protein sequence ID" value="AEB41282.1"/>
    <property type="molecule type" value="Genomic_DNA"/>
</dbReference>
<dbReference type="InterPro" id="IPR007634">
    <property type="entry name" value="RNA_pol_sigma_54_DNA-bd"/>
</dbReference>
<dbReference type="PIRSF" id="PIRSF000774">
    <property type="entry name" value="RpoN"/>
    <property type="match status" value="1"/>
</dbReference>
<keyword evidence="7" id="KW-0238">DNA-binding</keyword>
<dbReference type="NCBIfam" id="TIGR02395">
    <property type="entry name" value="rpoN_sigma"/>
    <property type="match status" value="1"/>
</dbReference>
<keyword evidence="5" id="KW-0805">Transcription regulation</keyword>
<dbReference type="Pfam" id="PF04963">
    <property type="entry name" value="Sigma54_CBD"/>
    <property type="match status" value="1"/>
</dbReference>
<dbReference type="Pfam" id="PF00309">
    <property type="entry name" value="Sigma54_AID"/>
    <property type="match status" value="1"/>
</dbReference>
<evidence type="ECO:0000256" key="8">
    <source>
        <dbReference type="ARBA" id="ARBA00023163"/>
    </source>
</evidence>
<dbReference type="GO" id="GO:0001216">
    <property type="term" value="F:DNA-binding transcription activator activity"/>
    <property type="evidence" value="ECO:0007669"/>
    <property type="project" value="InterPro"/>
</dbReference>
<keyword evidence="8" id="KW-0804">Transcription</keyword>
<evidence type="ECO:0000256" key="4">
    <source>
        <dbReference type="ARBA" id="ARBA00022695"/>
    </source>
</evidence>
<name>A0AA34RCN1_CHLPE</name>
<evidence type="ECO:0000256" key="1">
    <source>
        <dbReference type="ARBA" id="ARBA00008798"/>
    </source>
</evidence>
<dbReference type="PANTHER" id="PTHR32248:SF4">
    <property type="entry name" value="RNA POLYMERASE SIGMA-54 FACTOR"/>
    <property type="match status" value="1"/>
</dbReference>
<dbReference type="PROSITE" id="PS00718">
    <property type="entry name" value="SIGMA54_2"/>
    <property type="match status" value="1"/>
</dbReference>
<keyword evidence="4" id="KW-0548">Nucleotidyltransferase</keyword>
<evidence type="ECO:0000256" key="7">
    <source>
        <dbReference type="ARBA" id="ARBA00023125"/>
    </source>
</evidence>
<evidence type="ECO:0000259" key="9">
    <source>
        <dbReference type="Pfam" id="PF04552"/>
    </source>
</evidence>
<evidence type="ECO:0000256" key="5">
    <source>
        <dbReference type="ARBA" id="ARBA00023015"/>
    </source>
</evidence>
<evidence type="ECO:0000313" key="12">
    <source>
        <dbReference type="Proteomes" id="UP000008305"/>
    </source>
</evidence>
<dbReference type="PROSITE" id="PS50044">
    <property type="entry name" value="SIGMA54_3"/>
    <property type="match status" value="1"/>
</dbReference>
<dbReference type="GO" id="GO:0016779">
    <property type="term" value="F:nucleotidyltransferase activity"/>
    <property type="evidence" value="ECO:0007669"/>
    <property type="project" value="UniProtKB-KW"/>
</dbReference>
<dbReference type="InterPro" id="IPR007046">
    <property type="entry name" value="RNA_pol_sigma_54_core-bd"/>
</dbReference>